<comment type="subcellular location">
    <subcellularLocation>
        <location evidence="1">Membrane</location>
        <topology evidence="1">Single-pass membrane protein</topology>
    </subcellularLocation>
</comment>
<organism evidence="7 8">
    <name type="scientific">Fusarium equiseti</name>
    <name type="common">Fusarium scirpi</name>
    <dbReference type="NCBI Taxonomy" id="61235"/>
    <lineage>
        <taxon>Eukaryota</taxon>
        <taxon>Fungi</taxon>
        <taxon>Dikarya</taxon>
        <taxon>Ascomycota</taxon>
        <taxon>Pezizomycotina</taxon>
        <taxon>Sordariomycetes</taxon>
        <taxon>Hypocreomycetidae</taxon>
        <taxon>Hypocreales</taxon>
        <taxon>Nectriaceae</taxon>
        <taxon>Fusarium</taxon>
        <taxon>Fusarium incarnatum-equiseti species complex</taxon>
    </lineage>
</organism>
<keyword evidence="8" id="KW-1185">Reference proteome</keyword>
<dbReference type="PANTHER" id="PTHR15549">
    <property type="entry name" value="PAIRED IMMUNOGLOBULIN-LIKE TYPE 2 RECEPTOR"/>
    <property type="match status" value="1"/>
</dbReference>
<evidence type="ECO:0000256" key="1">
    <source>
        <dbReference type="ARBA" id="ARBA00004167"/>
    </source>
</evidence>
<evidence type="ECO:0000256" key="4">
    <source>
        <dbReference type="ARBA" id="ARBA00023136"/>
    </source>
</evidence>
<feature type="region of interest" description="Disordered" evidence="5">
    <location>
        <begin position="1"/>
        <end position="59"/>
    </location>
</feature>
<evidence type="ECO:0000256" key="2">
    <source>
        <dbReference type="ARBA" id="ARBA00022692"/>
    </source>
</evidence>
<keyword evidence="4 6" id="KW-0472">Membrane</keyword>
<name>A0ABQ8R5P1_FUSEQ</name>
<feature type="compositionally biased region" description="Low complexity" evidence="5">
    <location>
        <begin position="12"/>
        <end position="59"/>
    </location>
</feature>
<reference evidence="7" key="1">
    <citation type="submission" date="2022-09" db="EMBL/GenBank/DDBJ databases">
        <title>Fusarium specimens isolated from Avocado Roots.</title>
        <authorList>
            <person name="Stajich J."/>
            <person name="Roper C."/>
            <person name="Heimlech-Rivalta G."/>
        </authorList>
    </citation>
    <scope>NUCLEOTIDE SEQUENCE</scope>
    <source>
        <strain evidence="7">CF00095</strain>
    </source>
</reference>
<keyword evidence="3 6" id="KW-1133">Transmembrane helix</keyword>
<accession>A0ABQ8R5P1</accession>
<dbReference type="EMBL" id="JAOQBH010000012">
    <property type="protein sequence ID" value="KAJ4127783.1"/>
    <property type="molecule type" value="Genomic_DNA"/>
</dbReference>
<evidence type="ECO:0000256" key="3">
    <source>
        <dbReference type="ARBA" id="ARBA00022989"/>
    </source>
</evidence>
<evidence type="ECO:0000313" key="7">
    <source>
        <dbReference type="EMBL" id="KAJ4127783.1"/>
    </source>
</evidence>
<comment type="caution">
    <text evidence="7">The sequence shown here is derived from an EMBL/GenBank/DDBJ whole genome shotgun (WGS) entry which is preliminary data.</text>
</comment>
<dbReference type="InterPro" id="IPR051694">
    <property type="entry name" value="Immunoregulatory_rcpt-like"/>
</dbReference>
<keyword evidence="2 6" id="KW-0812">Transmembrane</keyword>
<gene>
    <name evidence="7" type="ORF">NW768_008056</name>
</gene>
<dbReference type="CDD" id="cd12087">
    <property type="entry name" value="TM_EGFR-like"/>
    <property type="match status" value="1"/>
</dbReference>
<evidence type="ECO:0000256" key="5">
    <source>
        <dbReference type="SAM" id="MobiDB-lite"/>
    </source>
</evidence>
<dbReference type="Proteomes" id="UP001152024">
    <property type="component" value="Unassembled WGS sequence"/>
</dbReference>
<feature type="region of interest" description="Disordered" evidence="5">
    <location>
        <begin position="91"/>
        <end position="148"/>
    </location>
</feature>
<feature type="transmembrane region" description="Helical" evidence="6">
    <location>
        <begin position="62"/>
        <end position="85"/>
    </location>
</feature>
<evidence type="ECO:0000256" key="6">
    <source>
        <dbReference type="SAM" id="Phobius"/>
    </source>
</evidence>
<sequence>MYSTIYSAPPKSTGDSTATTAGTTASDAETTSTSTSDPSTGNSNSNSSPNNDSGSNELSSGAVAGIAVGATLAVVALALAGFFFWRRNKRKYSPASTEPSDEKHNNAPIVVSPGDGMGSYYSPAKQEMPHEHNVAELSNGQHQRHEMA</sequence>
<protein>
    <submittedName>
        <fullName evidence="7">Uncharacterized protein</fullName>
    </submittedName>
</protein>
<proteinExistence type="predicted"/>
<evidence type="ECO:0000313" key="8">
    <source>
        <dbReference type="Proteomes" id="UP001152024"/>
    </source>
</evidence>